<comment type="caution">
    <text evidence="1">The sequence shown here is derived from an EMBL/GenBank/DDBJ whole genome shotgun (WGS) entry which is preliminary data.</text>
</comment>
<protein>
    <submittedName>
        <fullName evidence="1">Uncharacterized protein</fullName>
    </submittedName>
</protein>
<evidence type="ECO:0000313" key="1">
    <source>
        <dbReference type="EMBL" id="KAJ2763206.1"/>
    </source>
</evidence>
<evidence type="ECO:0000313" key="2">
    <source>
        <dbReference type="Proteomes" id="UP001140234"/>
    </source>
</evidence>
<reference evidence="1" key="1">
    <citation type="submission" date="2022-07" db="EMBL/GenBank/DDBJ databases">
        <title>Phylogenomic reconstructions and comparative analyses of Kickxellomycotina fungi.</title>
        <authorList>
            <person name="Reynolds N.K."/>
            <person name="Stajich J.E."/>
            <person name="Barry K."/>
            <person name="Grigoriev I.V."/>
            <person name="Crous P."/>
            <person name="Smith M.E."/>
        </authorList>
    </citation>
    <scope>NUCLEOTIDE SEQUENCE</scope>
    <source>
        <strain evidence="1">CBS 109366</strain>
    </source>
</reference>
<feature type="non-terminal residue" evidence="1">
    <location>
        <position position="1"/>
    </location>
</feature>
<keyword evidence="2" id="KW-1185">Reference proteome</keyword>
<organism evidence="1 2">
    <name type="scientific">Coemansia nantahalensis</name>
    <dbReference type="NCBI Taxonomy" id="2789366"/>
    <lineage>
        <taxon>Eukaryota</taxon>
        <taxon>Fungi</taxon>
        <taxon>Fungi incertae sedis</taxon>
        <taxon>Zoopagomycota</taxon>
        <taxon>Kickxellomycotina</taxon>
        <taxon>Kickxellomycetes</taxon>
        <taxon>Kickxellales</taxon>
        <taxon>Kickxellaceae</taxon>
        <taxon>Coemansia</taxon>
    </lineage>
</organism>
<sequence>HDSAERQARSSGVRRSGGPPLDAHDRGLGRCGHEQGALPRGHQADDAHGDGQEVRPQGPQCGADCGTPSLLGPSGRGGPEPRVDGAPGHCPVGPRARAGAGHGGADGSDRLEGGPQPVGEGRENRGPVGPRVRGLGGREGPPGPRPTRHGEGGRAPDRRPLRLGGGRDQGAPGVGGRAAGPDGREA</sequence>
<name>A0ACC1JM61_9FUNG</name>
<feature type="non-terminal residue" evidence="1">
    <location>
        <position position="186"/>
    </location>
</feature>
<gene>
    <name evidence="1" type="ORF">IWQ57_005618</name>
</gene>
<dbReference type="EMBL" id="JANBUJ010002791">
    <property type="protein sequence ID" value="KAJ2763206.1"/>
    <property type="molecule type" value="Genomic_DNA"/>
</dbReference>
<proteinExistence type="predicted"/>
<dbReference type="Proteomes" id="UP001140234">
    <property type="component" value="Unassembled WGS sequence"/>
</dbReference>
<accession>A0ACC1JM61</accession>